<dbReference type="RefSeq" id="WP_282956065.1">
    <property type="nucleotide sequence ID" value="NZ_MAQA01000024.1"/>
</dbReference>
<gene>
    <name evidence="1" type="ORF">OERS_22510</name>
</gene>
<dbReference type="EMBL" id="MAQA01000024">
    <property type="protein sequence ID" value="OCI31041.1"/>
    <property type="molecule type" value="Genomic_DNA"/>
</dbReference>
<reference evidence="1 2" key="1">
    <citation type="submission" date="2016-06" db="EMBL/GenBank/DDBJ databases">
        <title>Genome sequence of Oerskovia enterophila DSM 43852.</title>
        <authorList>
            <person name="Poehlein A."/>
            <person name="Jag V."/>
            <person name="Bengelsdorf F.R."/>
            <person name="Daniel R."/>
            <person name="Duerre P."/>
        </authorList>
    </citation>
    <scope>NUCLEOTIDE SEQUENCE [LARGE SCALE GENOMIC DNA]</scope>
    <source>
        <strain evidence="1 2">DSM 43852</strain>
    </source>
</reference>
<keyword evidence="2" id="KW-1185">Reference proteome</keyword>
<comment type="caution">
    <text evidence="1">The sequence shown here is derived from an EMBL/GenBank/DDBJ whole genome shotgun (WGS) entry which is preliminary data.</text>
</comment>
<protein>
    <recommendedName>
        <fullName evidence="3">C2H2-type domain-containing protein</fullName>
    </recommendedName>
</protein>
<dbReference type="Proteomes" id="UP000093412">
    <property type="component" value="Unassembled WGS sequence"/>
</dbReference>
<evidence type="ECO:0000313" key="2">
    <source>
        <dbReference type="Proteomes" id="UP000093412"/>
    </source>
</evidence>
<name>A0ABX2Y4M9_9CELL</name>
<sequence>MWIYCDICGAVVALVDLHADWHAARGEHPPITPTPEPDPEEAP</sequence>
<proteinExistence type="predicted"/>
<evidence type="ECO:0008006" key="3">
    <source>
        <dbReference type="Google" id="ProtNLM"/>
    </source>
</evidence>
<accession>A0ABX2Y4M9</accession>
<evidence type="ECO:0000313" key="1">
    <source>
        <dbReference type="EMBL" id="OCI31041.1"/>
    </source>
</evidence>
<organism evidence="1 2">
    <name type="scientific">Oerskovia enterophila</name>
    <dbReference type="NCBI Taxonomy" id="43678"/>
    <lineage>
        <taxon>Bacteria</taxon>
        <taxon>Bacillati</taxon>
        <taxon>Actinomycetota</taxon>
        <taxon>Actinomycetes</taxon>
        <taxon>Micrococcales</taxon>
        <taxon>Cellulomonadaceae</taxon>
        <taxon>Oerskovia</taxon>
    </lineage>
</organism>